<keyword evidence="3" id="KW-1185">Reference proteome</keyword>
<keyword evidence="1" id="KW-0472">Membrane</keyword>
<sequence>MANYQHNNNAKKSKWNIIMIVVIILVFLALVFALFFGTYSFIKNNVNFNTHHSHSTNDRDKDNSEPKDAPKINVLSSEFSNDFMHTDQRNGYHGITKGMTKKEVEKKLGHTNHIVPISSIKAHKYGSIATYYNKDDKVERIFVVPQNVTIQKFENYYGQATISYNQSGKVYDSNPNNSFTVKVFTNKNDKVTGIENVDQIAR</sequence>
<name>A0A7T1B1X0_9STAP</name>
<feature type="transmembrane region" description="Helical" evidence="1">
    <location>
        <begin position="17"/>
        <end position="42"/>
    </location>
</feature>
<dbReference type="AlphaFoldDB" id="A0A7T1B1X0"/>
<evidence type="ECO:0000313" key="3">
    <source>
        <dbReference type="Proteomes" id="UP000594455"/>
    </source>
</evidence>
<dbReference type="RefSeq" id="WP_195718032.1">
    <property type="nucleotide sequence ID" value="NZ_CP064056.1"/>
</dbReference>
<protein>
    <submittedName>
        <fullName evidence="2">Uncharacterized protein</fullName>
    </submittedName>
</protein>
<accession>A0A7T1B1X0</accession>
<dbReference type="Proteomes" id="UP000594455">
    <property type="component" value="Chromosome"/>
</dbReference>
<keyword evidence="1" id="KW-0812">Transmembrane</keyword>
<proteinExistence type="predicted"/>
<dbReference type="KEGG" id="sllo:ISP08_05980"/>
<keyword evidence="1" id="KW-1133">Transmembrane helix</keyword>
<gene>
    <name evidence="2" type="ORF">ISP08_05980</name>
</gene>
<dbReference type="EMBL" id="CP064056">
    <property type="protein sequence ID" value="QPM76243.1"/>
    <property type="molecule type" value="Genomic_DNA"/>
</dbReference>
<reference evidence="2 3" key="1">
    <citation type="submission" date="2020-10" db="EMBL/GenBank/DDBJ databases">
        <title>Closed genome sequences of Staphylococcus lloydii sp. nov. and Staphylococcus durrellii sp. nov. Isolated from Captive Fruit Bats (Pteropus livingstonii).</title>
        <authorList>
            <person name="Fountain K."/>
        </authorList>
    </citation>
    <scope>NUCLEOTIDE SEQUENCE [LARGE SCALE GENOMIC DNA]</scope>
    <source>
        <strain evidence="2 3">23_2_7_LY</strain>
    </source>
</reference>
<organism evidence="2 3">
    <name type="scientific">Staphylococcus lloydii</name>
    <dbReference type="NCBI Taxonomy" id="2781774"/>
    <lineage>
        <taxon>Bacteria</taxon>
        <taxon>Bacillati</taxon>
        <taxon>Bacillota</taxon>
        <taxon>Bacilli</taxon>
        <taxon>Bacillales</taxon>
        <taxon>Staphylococcaceae</taxon>
        <taxon>Staphylococcus</taxon>
    </lineage>
</organism>
<evidence type="ECO:0000256" key="1">
    <source>
        <dbReference type="SAM" id="Phobius"/>
    </source>
</evidence>
<evidence type="ECO:0000313" key="2">
    <source>
        <dbReference type="EMBL" id="QPM76243.1"/>
    </source>
</evidence>